<dbReference type="InterPro" id="IPR004199">
    <property type="entry name" value="B-gal_small/dom_5"/>
</dbReference>
<dbReference type="Gene3D" id="2.70.98.10">
    <property type="match status" value="1"/>
</dbReference>
<dbReference type="GO" id="GO:0004565">
    <property type="term" value="F:beta-galactosidase activity"/>
    <property type="evidence" value="ECO:0007669"/>
    <property type="project" value="UniProtKB-EC"/>
</dbReference>
<evidence type="ECO:0000259" key="8">
    <source>
        <dbReference type="SMART" id="SM01038"/>
    </source>
</evidence>
<evidence type="ECO:0000256" key="1">
    <source>
        <dbReference type="ARBA" id="ARBA00001412"/>
    </source>
</evidence>
<reference evidence="9 10" key="1">
    <citation type="submission" date="2018-08" db="EMBL/GenBank/DDBJ databases">
        <title>A genome reference for cultivated species of the human gut microbiota.</title>
        <authorList>
            <person name="Zou Y."/>
            <person name="Xue W."/>
            <person name="Luo G."/>
        </authorList>
    </citation>
    <scope>NUCLEOTIDE SEQUENCE [LARGE SCALE GENOMIC DNA]</scope>
    <source>
        <strain evidence="9 10">AF43-2</strain>
    </source>
</reference>
<keyword evidence="5" id="KW-0378">Hydrolase</keyword>
<comment type="catalytic activity">
    <reaction evidence="1">
        <text>Hydrolysis of terminal non-reducing beta-D-galactose residues in beta-D-galactosides.</text>
        <dbReference type="EC" id="3.2.1.23"/>
    </reaction>
</comment>
<evidence type="ECO:0000256" key="2">
    <source>
        <dbReference type="ARBA" id="ARBA00001913"/>
    </source>
</evidence>
<comment type="caution">
    <text evidence="9">The sequence shown here is derived from an EMBL/GenBank/DDBJ whole genome shotgun (WGS) entry which is preliminary data.</text>
</comment>
<proteinExistence type="predicted"/>
<dbReference type="Proteomes" id="UP000284562">
    <property type="component" value="Unassembled WGS sequence"/>
</dbReference>
<dbReference type="Pfam" id="PF02929">
    <property type="entry name" value="Bgal_small_N"/>
    <property type="match status" value="1"/>
</dbReference>
<name>A0AA93BMD1_9BACT</name>
<evidence type="ECO:0000256" key="3">
    <source>
        <dbReference type="ARBA" id="ARBA00011245"/>
    </source>
</evidence>
<accession>A0AA93BMD1</accession>
<dbReference type="EC" id="3.2.1.23" evidence="4"/>
<dbReference type="InterPro" id="IPR014718">
    <property type="entry name" value="GH-type_carb-bd"/>
</dbReference>
<dbReference type="EMBL" id="QRNN01000002">
    <property type="protein sequence ID" value="RHK50355.1"/>
    <property type="molecule type" value="Genomic_DNA"/>
</dbReference>
<evidence type="ECO:0000256" key="4">
    <source>
        <dbReference type="ARBA" id="ARBA00012756"/>
    </source>
</evidence>
<protein>
    <recommendedName>
        <fullName evidence="4">beta-galactosidase</fullName>
        <ecNumber evidence="4">3.2.1.23</ecNumber>
    </recommendedName>
</protein>
<sequence>MLELPRVAYDQVKWYGRGPWENYPDRKQSCPIGWYESSVENQFTHYPRPQDNGNHEDCSYIELTNKNGKNALQVVAAGDTPLSFSALPYSVTDLYAARHDFELKQSGNPNLRYTCLSLDCAVLGLGNSSCGPGVLKKYSIDKTKTYTLHFKMRIL</sequence>
<evidence type="ECO:0000256" key="7">
    <source>
        <dbReference type="ARBA" id="ARBA00023295"/>
    </source>
</evidence>
<keyword evidence="6" id="KW-0106">Calcium</keyword>
<dbReference type="GO" id="GO:0009341">
    <property type="term" value="C:beta-galactosidase complex"/>
    <property type="evidence" value="ECO:0007669"/>
    <property type="project" value="InterPro"/>
</dbReference>
<dbReference type="AlphaFoldDB" id="A0AA93BMD1"/>
<evidence type="ECO:0000313" key="9">
    <source>
        <dbReference type="EMBL" id="RHK50355.1"/>
    </source>
</evidence>
<comment type="subunit">
    <text evidence="3">Monomer.</text>
</comment>
<dbReference type="SMART" id="SM01038">
    <property type="entry name" value="Bgal_small_N"/>
    <property type="match status" value="1"/>
</dbReference>
<gene>
    <name evidence="9" type="ORF">DW064_00645</name>
</gene>
<dbReference type="PANTHER" id="PTHR46323:SF2">
    <property type="entry name" value="BETA-GALACTOSIDASE"/>
    <property type="match status" value="1"/>
</dbReference>
<evidence type="ECO:0000313" key="10">
    <source>
        <dbReference type="Proteomes" id="UP000284562"/>
    </source>
</evidence>
<comment type="cofactor">
    <cofactor evidence="2">
        <name>Ca(2+)</name>
        <dbReference type="ChEBI" id="CHEBI:29108"/>
    </cofactor>
</comment>
<dbReference type="GO" id="GO:0030246">
    <property type="term" value="F:carbohydrate binding"/>
    <property type="evidence" value="ECO:0007669"/>
    <property type="project" value="InterPro"/>
</dbReference>
<dbReference type="InterPro" id="IPR050347">
    <property type="entry name" value="Bact_Beta-galactosidase"/>
</dbReference>
<keyword evidence="7" id="KW-0326">Glycosidase</keyword>
<dbReference type="GO" id="GO:0005990">
    <property type="term" value="P:lactose catabolic process"/>
    <property type="evidence" value="ECO:0007669"/>
    <property type="project" value="TreeGrafter"/>
</dbReference>
<dbReference type="SUPFAM" id="SSF74650">
    <property type="entry name" value="Galactose mutarotase-like"/>
    <property type="match status" value="1"/>
</dbReference>
<evidence type="ECO:0000256" key="5">
    <source>
        <dbReference type="ARBA" id="ARBA00022801"/>
    </source>
</evidence>
<evidence type="ECO:0000256" key="6">
    <source>
        <dbReference type="ARBA" id="ARBA00022837"/>
    </source>
</evidence>
<dbReference type="InterPro" id="IPR011013">
    <property type="entry name" value="Gal_mutarotase_sf_dom"/>
</dbReference>
<feature type="domain" description="Beta galactosidase small chain/" evidence="8">
    <location>
        <begin position="1"/>
        <end position="153"/>
    </location>
</feature>
<organism evidence="9 10">
    <name type="scientific">Segatella copri</name>
    <dbReference type="NCBI Taxonomy" id="165179"/>
    <lineage>
        <taxon>Bacteria</taxon>
        <taxon>Pseudomonadati</taxon>
        <taxon>Bacteroidota</taxon>
        <taxon>Bacteroidia</taxon>
        <taxon>Bacteroidales</taxon>
        <taxon>Prevotellaceae</taxon>
        <taxon>Segatella</taxon>
    </lineage>
</organism>
<dbReference type="PANTHER" id="PTHR46323">
    <property type="entry name" value="BETA-GALACTOSIDASE"/>
    <property type="match status" value="1"/>
</dbReference>